<feature type="transmembrane region" description="Helical" evidence="1">
    <location>
        <begin position="65"/>
        <end position="84"/>
    </location>
</feature>
<organism evidence="2 3">
    <name type="scientific">Rubripirellula lacrimiformis</name>
    <dbReference type="NCBI Taxonomy" id="1930273"/>
    <lineage>
        <taxon>Bacteria</taxon>
        <taxon>Pseudomonadati</taxon>
        <taxon>Planctomycetota</taxon>
        <taxon>Planctomycetia</taxon>
        <taxon>Pirellulales</taxon>
        <taxon>Pirellulaceae</taxon>
        <taxon>Rubripirellula</taxon>
    </lineage>
</organism>
<name>A0A517N3Q1_9BACT</name>
<feature type="transmembrane region" description="Helical" evidence="1">
    <location>
        <begin position="34"/>
        <end position="53"/>
    </location>
</feature>
<feature type="transmembrane region" description="Helical" evidence="1">
    <location>
        <begin position="7"/>
        <end position="28"/>
    </location>
</feature>
<feature type="transmembrane region" description="Helical" evidence="1">
    <location>
        <begin position="104"/>
        <end position="128"/>
    </location>
</feature>
<evidence type="ECO:0000313" key="2">
    <source>
        <dbReference type="EMBL" id="QDT01767.1"/>
    </source>
</evidence>
<keyword evidence="1" id="KW-1133">Transmembrane helix</keyword>
<evidence type="ECO:0000313" key="3">
    <source>
        <dbReference type="Proteomes" id="UP000318538"/>
    </source>
</evidence>
<reference evidence="2 3" key="1">
    <citation type="submission" date="2019-02" db="EMBL/GenBank/DDBJ databases">
        <title>Deep-cultivation of Planctomycetes and their phenomic and genomic characterization uncovers novel biology.</title>
        <authorList>
            <person name="Wiegand S."/>
            <person name="Jogler M."/>
            <person name="Boedeker C."/>
            <person name="Pinto D."/>
            <person name="Vollmers J."/>
            <person name="Rivas-Marin E."/>
            <person name="Kohn T."/>
            <person name="Peeters S.H."/>
            <person name="Heuer A."/>
            <person name="Rast P."/>
            <person name="Oberbeckmann S."/>
            <person name="Bunk B."/>
            <person name="Jeske O."/>
            <person name="Meyerdierks A."/>
            <person name="Storesund J.E."/>
            <person name="Kallscheuer N."/>
            <person name="Luecker S."/>
            <person name="Lage O.M."/>
            <person name="Pohl T."/>
            <person name="Merkel B.J."/>
            <person name="Hornburger P."/>
            <person name="Mueller R.-W."/>
            <person name="Bruemmer F."/>
            <person name="Labrenz M."/>
            <person name="Spormann A.M."/>
            <person name="Op den Camp H."/>
            <person name="Overmann J."/>
            <person name="Amann R."/>
            <person name="Jetten M.S.M."/>
            <person name="Mascher T."/>
            <person name="Medema M.H."/>
            <person name="Devos D.P."/>
            <person name="Kaster A.-K."/>
            <person name="Ovreas L."/>
            <person name="Rohde M."/>
            <person name="Galperin M.Y."/>
            <person name="Jogler C."/>
        </authorList>
    </citation>
    <scope>NUCLEOTIDE SEQUENCE [LARGE SCALE GENOMIC DNA]</scope>
    <source>
        <strain evidence="2 3">K22_7</strain>
    </source>
</reference>
<keyword evidence="3" id="KW-1185">Reference proteome</keyword>
<dbReference type="EMBL" id="CP036525">
    <property type="protein sequence ID" value="QDT01767.1"/>
    <property type="molecule type" value="Genomic_DNA"/>
</dbReference>
<accession>A0A517N3Q1</accession>
<sequence length="155" mass="17112">MSTICVRYAFSLATIVALGLLATELVVAYPSLGIAYLIILLTSSFLPSALIQLHFNTGWRFATALNYALTIVVAFGFGVAHFYAIRRSMLPAMILDNHGLRYPIQFAAFFMRAILVPAIFSTLIFGLISYLHFARFRRTESPDGGEPSRAPENAC</sequence>
<dbReference type="KEGG" id="rlc:K227x_01350"/>
<protein>
    <submittedName>
        <fullName evidence="2">Uncharacterized protein</fullName>
    </submittedName>
</protein>
<keyword evidence="1" id="KW-0472">Membrane</keyword>
<proteinExistence type="predicted"/>
<evidence type="ECO:0000256" key="1">
    <source>
        <dbReference type="SAM" id="Phobius"/>
    </source>
</evidence>
<keyword evidence="1" id="KW-0812">Transmembrane</keyword>
<gene>
    <name evidence="2" type="ORF">K227x_01350</name>
</gene>
<dbReference type="Proteomes" id="UP000318538">
    <property type="component" value="Chromosome"/>
</dbReference>
<dbReference type="AlphaFoldDB" id="A0A517N3Q1"/>